<accession>A0ABU7LV78</accession>
<dbReference type="Proteomes" id="UP001310692">
    <property type="component" value="Unassembled WGS sequence"/>
</dbReference>
<evidence type="ECO:0000313" key="2">
    <source>
        <dbReference type="EMBL" id="MEE2565469.1"/>
    </source>
</evidence>
<dbReference type="Pfam" id="PF06347">
    <property type="entry name" value="SH3_4"/>
    <property type="match status" value="2"/>
</dbReference>
<comment type="caution">
    <text evidence="2">The sequence shown here is derived from an EMBL/GenBank/DDBJ whole genome shotgun (WGS) entry which is preliminary data.</text>
</comment>
<dbReference type="Gene3D" id="2.30.30.40">
    <property type="entry name" value="SH3 Domains"/>
    <property type="match status" value="1"/>
</dbReference>
<feature type="region of interest" description="Disordered" evidence="1">
    <location>
        <begin position="180"/>
        <end position="204"/>
    </location>
</feature>
<dbReference type="InterPro" id="IPR010466">
    <property type="entry name" value="DUF1058"/>
</dbReference>
<reference evidence="2 3" key="1">
    <citation type="submission" date="2024-01" db="EMBL/GenBank/DDBJ databases">
        <title>Hyphobacterium bacterium isolated from marine sediment.</title>
        <authorList>
            <person name="Zhao S."/>
        </authorList>
    </citation>
    <scope>NUCLEOTIDE SEQUENCE [LARGE SCALE GENOMIC DNA]</scope>
    <source>
        <strain evidence="2 3">Y60-23</strain>
    </source>
</reference>
<evidence type="ECO:0000256" key="1">
    <source>
        <dbReference type="SAM" id="MobiDB-lite"/>
    </source>
</evidence>
<dbReference type="RefSeq" id="WP_330195004.1">
    <property type="nucleotide sequence ID" value="NZ_JAZDRO010000001.1"/>
</dbReference>
<dbReference type="EMBL" id="JAZDRO010000001">
    <property type="protein sequence ID" value="MEE2565469.1"/>
    <property type="molecule type" value="Genomic_DNA"/>
</dbReference>
<keyword evidence="3" id="KW-1185">Reference proteome</keyword>
<proteinExistence type="predicted"/>
<evidence type="ECO:0000313" key="3">
    <source>
        <dbReference type="Proteomes" id="UP001310692"/>
    </source>
</evidence>
<protein>
    <submittedName>
        <fullName evidence="2">SH3 domain-containing protein</fullName>
    </submittedName>
</protein>
<name>A0ABU7LV78_9PROT</name>
<organism evidence="2 3">
    <name type="scientific">Hyphobacterium marinum</name>
    <dbReference type="NCBI Taxonomy" id="3116574"/>
    <lineage>
        <taxon>Bacteria</taxon>
        <taxon>Pseudomonadati</taxon>
        <taxon>Pseudomonadota</taxon>
        <taxon>Alphaproteobacteria</taxon>
        <taxon>Maricaulales</taxon>
        <taxon>Maricaulaceae</taxon>
        <taxon>Hyphobacterium</taxon>
    </lineage>
</organism>
<gene>
    <name evidence="2" type="ORF">V0U35_02155</name>
</gene>
<sequence length="204" mass="22212">MHDFLRPVHRHGVLIAAMLGLHRFILSACAVLTVLAGSAALAQDTPSGLPVPRFVSLKVGVANGRAGPQQAHPILWRYVRAGLPMEVVMETPEWRRVRDPDGELTWMHNSLLSGRRSVYARAETPLRARPRDDSPEEAIAEAGAILWLERCRDGWCRLEAQGRRGWAQVGTLWGIYPEEGGPPVEAAGQPALSATAAHDTAPGL</sequence>